<dbReference type="SUPFAM" id="SSF47336">
    <property type="entry name" value="ACP-like"/>
    <property type="match status" value="1"/>
</dbReference>
<dbReference type="PROSITE" id="PS50075">
    <property type="entry name" value="CARRIER"/>
    <property type="match status" value="1"/>
</dbReference>
<dbReference type="Gene3D" id="3.30.559.30">
    <property type="entry name" value="Nonribosomal peptide synthetase, condensation domain"/>
    <property type="match status" value="1"/>
</dbReference>
<dbReference type="InterPro" id="IPR009081">
    <property type="entry name" value="PP-bd_ACP"/>
</dbReference>
<dbReference type="OrthoDB" id="9778383at2"/>
<dbReference type="Gene3D" id="3.40.50.12780">
    <property type="entry name" value="N-terminal domain of ligase-like"/>
    <property type="match status" value="1"/>
</dbReference>
<name>A0A1I0X8Q7_9FIRM</name>
<keyword evidence="7" id="KW-1185">Reference proteome</keyword>
<dbReference type="PANTHER" id="PTHR45527:SF1">
    <property type="entry name" value="FATTY ACID SYNTHASE"/>
    <property type="match status" value="1"/>
</dbReference>
<dbReference type="RefSeq" id="WP_092871384.1">
    <property type="nucleotide sequence ID" value="NZ_FOJY01000006.1"/>
</dbReference>
<keyword evidence="3" id="KW-0597">Phosphoprotein</keyword>
<dbReference type="SUPFAM" id="SSF52777">
    <property type="entry name" value="CoA-dependent acyltransferases"/>
    <property type="match status" value="2"/>
</dbReference>
<dbReference type="Pfam" id="PF00550">
    <property type="entry name" value="PP-binding"/>
    <property type="match status" value="1"/>
</dbReference>
<evidence type="ECO:0000313" key="6">
    <source>
        <dbReference type="EMBL" id="SFA97415.1"/>
    </source>
</evidence>
<evidence type="ECO:0000256" key="3">
    <source>
        <dbReference type="ARBA" id="ARBA00022553"/>
    </source>
</evidence>
<dbReference type="InterPro" id="IPR001242">
    <property type="entry name" value="Condensation_dom"/>
</dbReference>
<dbReference type="GO" id="GO:0043041">
    <property type="term" value="P:amino acid activation for nonribosomal peptide biosynthetic process"/>
    <property type="evidence" value="ECO:0007669"/>
    <property type="project" value="TreeGrafter"/>
</dbReference>
<dbReference type="GO" id="GO:0017000">
    <property type="term" value="P:antibiotic biosynthetic process"/>
    <property type="evidence" value="ECO:0007669"/>
    <property type="project" value="UniProtKB-KW"/>
</dbReference>
<dbReference type="InterPro" id="IPR036736">
    <property type="entry name" value="ACP-like_sf"/>
</dbReference>
<evidence type="ECO:0000313" key="7">
    <source>
        <dbReference type="Proteomes" id="UP000198838"/>
    </source>
</evidence>
<dbReference type="InterPro" id="IPR025110">
    <property type="entry name" value="AMP-bd_C"/>
</dbReference>
<dbReference type="GO" id="GO:0003824">
    <property type="term" value="F:catalytic activity"/>
    <property type="evidence" value="ECO:0007669"/>
    <property type="project" value="InterPro"/>
</dbReference>
<dbReference type="AlphaFoldDB" id="A0A1I0X8Q7"/>
<dbReference type="GO" id="GO:0005737">
    <property type="term" value="C:cytoplasm"/>
    <property type="evidence" value="ECO:0007669"/>
    <property type="project" value="TreeGrafter"/>
</dbReference>
<dbReference type="PANTHER" id="PTHR45527">
    <property type="entry name" value="NONRIBOSOMAL PEPTIDE SYNTHETASE"/>
    <property type="match status" value="1"/>
</dbReference>
<accession>A0A1I0X8Q7</accession>
<dbReference type="InterPro" id="IPR000873">
    <property type="entry name" value="AMP-dep_synth/lig_dom"/>
</dbReference>
<dbReference type="InterPro" id="IPR042099">
    <property type="entry name" value="ANL_N_sf"/>
</dbReference>
<evidence type="ECO:0000256" key="1">
    <source>
        <dbReference type="ARBA" id="ARBA00001957"/>
    </source>
</evidence>
<dbReference type="InterPro" id="IPR006162">
    <property type="entry name" value="Ppantetheine_attach_site"/>
</dbReference>
<dbReference type="GO" id="GO:0008610">
    <property type="term" value="P:lipid biosynthetic process"/>
    <property type="evidence" value="ECO:0007669"/>
    <property type="project" value="UniProtKB-ARBA"/>
</dbReference>
<feature type="domain" description="Carrier" evidence="5">
    <location>
        <begin position="949"/>
        <end position="1024"/>
    </location>
</feature>
<dbReference type="GO" id="GO:0044550">
    <property type="term" value="P:secondary metabolite biosynthetic process"/>
    <property type="evidence" value="ECO:0007669"/>
    <property type="project" value="TreeGrafter"/>
</dbReference>
<dbReference type="SUPFAM" id="SSF56801">
    <property type="entry name" value="Acetyl-CoA synthetase-like"/>
    <property type="match status" value="1"/>
</dbReference>
<sequence length="1026" mass="117645">MKQNEYEYELTDLQKMYLVGEKKDMLLGGRASHAYFEIIVKNSKYKKIDEALKKLVLVQDVFRGVIKEDKFIIKEKMPVKIGHADLSKMNTDLKEILLNEIAKRMFETDFNLEKGPLFTFIVSKISDEESIIHICHSGVIADGSSHEIILKNIKVLYDKEEVTLKCSFKDYADYLNELKKSDYFKTDKETLLKRYEGYDFWPELPLKKRESEIELPKNNNIEFFLEKEIYENVCYIAKEYELTSFAILFSLFSKIISRYSFNKKFLLNIPVSNRNIFLDGVDEIVGLCSNFIIFDVDDSKNISVLDYAKEVQEKLLAIMDCDTCLGSDVIKELQKNTNGALVAPVVFTKISKNDSCNIENMAIRRTRSYTSQVWLEVLISECQEGISVGISYVEDLFQEIIPKNIGKNYINCINLLAKREIDIQDIYELPLIEEDMEIINKINDTGKSLDERSIFEILEYNFNKYANKPLLCTQNEVLTYKNVKENAEDIAFLVNNNIKDKKSIVGLYLKKGMSQALWEIALLYAGISFLPIDIELPAKAVGECIKRVGIELIITDENLHEKIKDDINCKIIEISAVEKSKYKVSDNYNESPVFINTSGTTGVSKTVELSQKAIVNCIFDSVDVFGLTSDITCFAITNYCHDMSLFDFIGIPLIGGSIVIPEDIEKEPDEWIKLMNKYQVNFWNSVPALMQMLILSEEDRKKEAFSSLKQIILGGDYLNTKLAEDIKALNENIRLFNVGGPTETTIWNIAHEVVSEDIKKGQIPYGMPFPSTKYYILNEKKEICPVGVKGTMFVEGLGVSKGYVGNKKETEKKFTDYRGKRVYNTGDLGCYTKNGEIIISGRKDFQIKINGKRIEIGQVENAMSEIEKIKSCAVVYNEKIKKMVAFYTGDENISETEVEKQMHLRLPSYMVPTKFYKIDTIPLTANGKTDRKKLIISLENKQNPENNKRENSDIMEKLYQFCEEVFENDEIYEEENFYDMGGDSISAMKLAGKIKRNYNISFSVTDILTNPMLSEVENVIKRKLLS</sequence>
<dbReference type="InterPro" id="IPR023213">
    <property type="entry name" value="CAT-like_dom_sf"/>
</dbReference>
<keyword evidence="4" id="KW-0045">Antibiotic biosynthesis</keyword>
<gene>
    <name evidence="6" type="ORF">SAMN05216249_10627</name>
</gene>
<dbReference type="Pfam" id="PF00668">
    <property type="entry name" value="Condensation"/>
    <property type="match status" value="1"/>
</dbReference>
<dbReference type="Gene3D" id="1.10.1200.10">
    <property type="entry name" value="ACP-like"/>
    <property type="match status" value="1"/>
</dbReference>
<dbReference type="Gene3D" id="3.30.559.10">
    <property type="entry name" value="Chloramphenicol acetyltransferase-like domain"/>
    <property type="match status" value="1"/>
</dbReference>
<dbReference type="InterPro" id="IPR020845">
    <property type="entry name" value="AMP-binding_CS"/>
</dbReference>
<evidence type="ECO:0000259" key="5">
    <source>
        <dbReference type="PROSITE" id="PS50075"/>
    </source>
</evidence>
<reference evidence="6 7" key="1">
    <citation type="submission" date="2016-10" db="EMBL/GenBank/DDBJ databases">
        <authorList>
            <person name="de Groot N.N."/>
        </authorList>
    </citation>
    <scope>NUCLEOTIDE SEQUENCE [LARGE SCALE GENOMIC DNA]</scope>
    <source>
        <strain evidence="6 7">DSM 5522</strain>
    </source>
</reference>
<dbReference type="Pfam" id="PF00501">
    <property type="entry name" value="AMP-binding"/>
    <property type="match status" value="1"/>
</dbReference>
<protein>
    <submittedName>
        <fullName evidence="6">Pyochelin synthetase</fullName>
    </submittedName>
</protein>
<dbReference type="PROSITE" id="PS00012">
    <property type="entry name" value="PHOSPHOPANTETHEINE"/>
    <property type="match status" value="1"/>
</dbReference>
<evidence type="ECO:0000256" key="4">
    <source>
        <dbReference type="ARBA" id="ARBA00023194"/>
    </source>
</evidence>
<dbReference type="PROSITE" id="PS00455">
    <property type="entry name" value="AMP_BINDING"/>
    <property type="match status" value="1"/>
</dbReference>
<proteinExistence type="predicted"/>
<dbReference type="Proteomes" id="UP000198838">
    <property type="component" value="Unassembled WGS sequence"/>
</dbReference>
<dbReference type="InterPro" id="IPR045851">
    <property type="entry name" value="AMP-bd_C_sf"/>
</dbReference>
<dbReference type="Gene3D" id="3.30.300.30">
    <property type="match status" value="1"/>
</dbReference>
<dbReference type="EMBL" id="FOJY01000006">
    <property type="protein sequence ID" value="SFA97415.1"/>
    <property type="molecule type" value="Genomic_DNA"/>
</dbReference>
<dbReference type="Pfam" id="PF13193">
    <property type="entry name" value="AMP-binding_C"/>
    <property type="match status" value="1"/>
</dbReference>
<dbReference type="STRING" id="1120918.SAMN05216249_10627"/>
<dbReference type="GO" id="GO:0031177">
    <property type="term" value="F:phosphopantetheine binding"/>
    <property type="evidence" value="ECO:0007669"/>
    <property type="project" value="TreeGrafter"/>
</dbReference>
<organism evidence="6 7">
    <name type="scientific">Acetitomaculum ruminis DSM 5522</name>
    <dbReference type="NCBI Taxonomy" id="1120918"/>
    <lineage>
        <taxon>Bacteria</taxon>
        <taxon>Bacillati</taxon>
        <taxon>Bacillota</taxon>
        <taxon>Clostridia</taxon>
        <taxon>Lachnospirales</taxon>
        <taxon>Lachnospiraceae</taxon>
        <taxon>Acetitomaculum</taxon>
    </lineage>
</organism>
<evidence type="ECO:0000256" key="2">
    <source>
        <dbReference type="ARBA" id="ARBA00022450"/>
    </source>
</evidence>
<keyword evidence="2" id="KW-0596">Phosphopantetheine</keyword>
<comment type="cofactor">
    <cofactor evidence="1">
        <name>pantetheine 4'-phosphate</name>
        <dbReference type="ChEBI" id="CHEBI:47942"/>
    </cofactor>
</comment>